<dbReference type="HOGENOM" id="CLU_928404_0_0_1"/>
<dbReference type="GO" id="GO:0032389">
    <property type="term" value="C:MutLalpha complex"/>
    <property type="evidence" value="ECO:0007669"/>
    <property type="project" value="TreeGrafter"/>
</dbReference>
<dbReference type="GO" id="GO:0140664">
    <property type="term" value="F:ATP-dependent DNA damage sensor activity"/>
    <property type="evidence" value="ECO:0007669"/>
    <property type="project" value="InterPro"/>
</dbReference>
<dbReference type="EMBL" id="CAQQ02179150">
    <property type="status" value="NOT_ANNOTATED_CDS"/>
    <property type="molecule type" value="Genomic_DNA"/>
</dbReference>
<dbReference type="InterPro" id="IPR014762">
    <property type="entry name" value="DNA_mismatch_repair_CS"/>
</dbReference>
<dbReference type="PANTHER" id="PTHR10073">
    <property type="entry name" value="DNA MISMATCH REPAIR PROTEIN MLH, PMS, MUTL"/>
    <property type="match status" value="1"/>
</dbReference>
<dbReference type="InterPro" id="IPR036890">
    <property type="entry name" value="HATPase_C_sf"/>
</dbReference>
<accession>T1H129</accession>
<dbReference type="GO" id="GO:0006298">
    <property type="term" value="P:mismatch repair"/>
    <property type="evidence" value="ECO:0007669"/>
    <property type="project" value="InterPro"/>
</dbReference>
<protein>
    <recommendedName>
        <fullName evidence="4">DNA mismatch repair protein S5 domain-containing protein</fullName>
    </recommendedName>
</protein>
<dbReference type="PANTHER" id="PTHR10073:SF52">
    <property type="entry name" value="MISMATCH REPAIR ENDONUCLEASE PMS2"/>
    <property type="match status" value="1"/>
</dbReference>
<dbReference type="Gene3D" id="3.30.565.10">
    <property type="entry name" value="Histidine kinase-like ATPase, C-terminal domain"/>
    <property type="match status" value="1"/>
</dbReference>
<dbReference type="PROSITE" id="PS00058">
    <property type="entry name" value="DNA_MISMATCH_REPAIR_1"/>
    <property type="match status" value="1"/>
</dbReference>
<dbReference type="GO" id="GO:0016887">
    <property type="term" value="F:ATP hydrolysis activity"/>
    <property type="evidence" value="ECO:0007669"/>
    <property type="project" value="InterPro"/>
</dbReference>
<dbReference type="SUPFAM" id="SSF55874">
    <property type="entry name" value="ATPase domain of HSP90 chaperone/DNA topoisomerase II/histidine kinase"/>
    <property type="match status" value="1"/>
</dbReference>
<name>T1H129_MEGSC</name>
<comment type="similarity">
    <text evidence="1">Belongs to the DNA mismatch repair MutL/HexB family.</text>
</comment>
<evidence type="ECO:0000256" key="1">
    <source>
        <dbReference type="ARBA" id="ARBA00006082"/>
    </source>
</evidence>
<keyword evidence="3" id="KW-1185">Reference proteome</keyword>
<evidence type="ECO:0000313" key="3">
    <source>
        <dbReference type="Proteomes" id="UP000015102"/>
    </source>
</evidence>
<dbReference type="Proteomes" id="UP000015102">
    <property type="component" value="Unassembled WGS sequence"/>
</dbReference>
<reference evidence="3" key="1">
    <citation type="submission" date="2013-02" db="EMBL/GenBank/DDBJ databases">
        <authorList>
            <person name="Hughes D."/>
        </authorList>
    </citation>
    <scope>NUCLEOTIDE SEQUENCE</scope>
    <source>
        <strain>Durham</strain>
        <strain evidence="3">NC isolate 2 -- Noor lab</strain>
    </source>
</reference>
<dbReference type="EnsemblMetazoa" id="MESCA009880-RA">
    <property type="protein sequence ID" value="MESCA009880-PA"/>
    <property type="gene ID" value="MESCA009880"/>
</dbReference>
<dbReference type="STRING" id="36166.T1H129"/>
<evidence type="ECO:0008006" key="4">
    <source>
        <dbReference type="Google" id="ProtNLM"/>
    </source>
</evidence>
<dbReference type="InterPro" id="IPR038973">
    <property type="entry name" value="MutL/Mlh/Pms-like"/>
</dbReference>
<dbReference type="AlphaFoldDB" id="T1H129"/>
<reference evidence="2" key="2">
    <citation type="submission" date="2015-06" db="UniProtKB">
        <authorList>
            <consortium name="EnsemblMetazoa"/>
        </authorList>
    </citation>
    <scope>IDENTIFICATION</scope>
</reference>
<proteinExistence type="inferred from homology"/>
<organism evidence="2 3">
    <name type="scientific">Megaselia scalaris</name>
    <name type="common">Humpbacked fly</name>
    <name type="synonym">Phora scalaris</name>
    <dbReference type="NCBI Taxonomy" id="36166"/>
    <lineage>
        <taxon>Eukaryota</taxon>
        <taxon>Metazoa</taxon>
        <taxon>Ecdysozoa</taxon>
        <taxon>Arthropoda</taxon>
        <taxon>Hexapoda</taxon>
        <taxon>Insecta</taxon>
        <taxon>Pterygota</taxon>
        <taxon>Neoptera</taxon>
        <taxon>Endopterygota</taxon>
        <taxon>Diptera</taxon>
        <taxon>Brachycera</taxon>
        <taxon>Muscomorpha</taxon>
        <taxon>Platypezoidea</taxon>
        <taxon>Phoridae</taxon>
        <taxon>Megaseliini</taxon>
        <taxon>Megaselia</taxon>
    </lineage>
</organism>
<dbReference type="EMBL" id="CAQQ02179149">
    <property type="status" value="NOT_ANNOTATED_CDS"/>
    <property type="molecule type" value="Genomic_DNA"/>
</dbReference>
<sequence>MTAKYHTSKLRQFEDLQGVETFGFRGEALSSLCALSNMIIITRHSSSEAGLRIELDNEGEIKNKTICARQIGTTVILANLFSTLPVRKREFTKNIKREFSKMCSILQSYCMVATNVRIVCTNINAKGAKTTIMSTNGSSKILENIQAIFGAKQVSELMEMKSPFPETGKLTKDDLNVSGFDDTKVNEDELEMLNMAKFQMQAGACSTAALPPSVLAASKLVPRTVMTLTGSFDFKVKTALPANWGDIQFGSYAWQYVLSESCGTSQNMGELELCLSSKDQWSQGFSSETLEGLIFSNQDL</sequence>
<evidence type="ECO:0000313" key="2">
    <source>
        <dbReference type="EnsemblMetazoa" id="MESCA009880-PA"/>
    </source>
</evidence>